<dbReference type="InterPro" id="IPR003593">
    <property type="entry name" value="AAA+_ATPase"/>
</dbReference>
<dbReference type="FunFam" id="3.40.50.300:FF:000032">
    <property type="entry name" value="Export ABC transporter ATP-binding protein"/>
    <property type="match status" value="1"/>
</dbReference>
<dbReference type="OrthoDB" id="9791546at2"/>
<evidence type="ECO:0000256" key="4">
    <source>
        <dbReference type="ARBA" id="ARBA00022840"/>
    </source>
</evidence>
<comment type="caution">
    <text evidence="6">The sequence shown here is derived from an EMBL/GenBank/DDBJ whole genome shotgun (WGS) entry which is preliminary data.</text>
</comment>
<dbReference type="SMART" id="SM00382">
    <property type="entry name" value="AAA"/>
    <property type="match status" value="1"/>
</dbReference>
<evidence type="ECO:0000256" key="1">
    <source>
        <dbReference type="ARBA" id="ARBA00005417"/>
    </source>
</evidence>
<dbReference type="GO" id="GO:0022857">
    <property type="term" value="F:transmembrane transporter activity"/>
    <property type="evidence" value="ECO:0007669"/>
    <property type="project" value="TreeGrafter"/>
</dbReference>
<dbReference type="Gene3D" id="3.40.50.300">
    <property type="entry name" value="P-loop containing nucleotide triphosphate hydrolases"/>
    <property type="match status" value="1"/>
</dbReference>
<evidence type="ECO:0000259" key="5">
    <source>
        <dbReference type="PROSITE" id="PS50893"/>
    </source>
</evidence>
<evidence type="ECO:0000313" key="6">
    <source>
        <dbReference type="EMBL" id="KKB41235.1"/>
    </source>
</evidence>
<dbReference type="AlphaFoldDB" id="A0A0F5I7H7"/>
<keyword evidence="3" id="KW-0547">Nucleotide-binding</keyword>
<dbReference type="STRING" id="1221996.QY95_00942"/>
<dbReference type="Pfam" id="PF00005">
    <property type="entry name" value="ABC_tran"/>
    <property type="match status" value="1"/>
</dbReference>
<dbReference type="PROSITE" id="PS00211">
    <property type="entry name" value="ABC_TRANSPORTER_1"/>
    <property type="match status" value="1"/>
</dbReference>
<accession>A0A0F5I7H7</accession>
<dbReference type="GO" id="GO:0005886">
    <property type="term" value="C:plasma membrane"/>
    <property type="evidence" value="ECO:0007669"/>
    <property type="project" value="TreeGrafter"/>
</dbReference>
<dbReference type="CDD" id="cd03255">
    <property type="entry name" value="ABC_MJ0796_LolCDE_FtsE"/>
    <property type="match status" value="1"/>
</dbReference>
<dbReference type="PANTHER" id="PTHR24220:SF86">
    <property type="entry name" value="ABC TRANSPORTER ABCH.1"/>
    <property type="match status" value="1"/>
</dbReference>
<dbReference type="SUPFAM" id="SSF52540">
    <property type="entry name" value="P-loop containing nucleoside triphosphate hydrolases"/>
    <property type="match status" value="1"/>
</dbReference>
<dbReference type="GO" id="GO:0098796">
    <property type="term" value="C:membrane protein complex"/>
    <property type="evidence" value="ECO:0007669"/>
    <property type="project" value="UniProtKB-ARBA"/>
</dbReference>
<dbReference type="GO" id="GO:0016887">
    <property type="term" value="F:ATP hydrolysis activity"/>
    <property type="evidence" value="ECO:0007669"/>
    <property type="project" value="InterPro"/>
</dbReference>
<protein>
    <submittedName>
        <fullName evidence="6">ATP-binding protein of ABC transporter</fullName>
    </submittedName>
</protein>
<dbReference type="InterPro" id="IPR003439">
    <property type="entry name" value="ABC_transporter-like_ATP-bd"/>
</dbReference>
<dbReference type="InterPro" id="IPR027417">
    <property type="entry name" value="P-loop_NTPase"/>
</dbReference>
<evidence type="ECO:0000313" key="7">
    <source>
        <dbReference type="Proteomes" id="UP000031563"/>
    </source>
</evidence>
<dbReference type="PANTHER" id="PTHR24220">
    <property type="entry name" value="IMPORT ATP-BINDING PROTEIN"/>
    <property type="match status" value="1"/>
</dbReference>
<evidence type="ECO:0000256" key="2">
    <source>
        <dbReference type="ARBA" id="ARBA00022448"/>
    </source>
</evidence>
<dbReference type="RefSeq" id="WP_040047516.1">
    <property type="nucleotide sequence ID" value="NZ_JWIR02000024.1"/>
</dbReference>
<proteinExistence type="inferred from homology"/>
<comment type="similarity">
    <text evidence="1">Belongs to the ABC transporter superfamily.</text>
</comment>
<feature type="domain" description="ABC transporter" evidence="5">
    <location>
        <begin position="2"/>
        <end position="229"/>
    </location>
</feature>
<sequence length="229" mass="25918">MIELREAKKWFRSGGEKVPVLRGVNLRVEQGEYVAIMGKSGSGKSTLLNLLGTLDTLDGGEYELAGKAVHKMSKRKRAALRNKEIGFVFQHFHLIPNLSVYHNVMLPLTYSKRRWRKKRERVMNLLEQVGLANKKRQKPSRLSGGEKQRVAIARALVNEPGLILADEPTGSLDEETTESVLHLLDRVHKDGATILVITHDMEVAKRAERILFLKNGVLEEWSDEAAYRV</sequence>
<reference evidence="6" key="1">
    <citation type="submission" date="2015-02" db="EMBL/GenBank/DDBJ databases">
        <title>Genome Assembly of Bacillaceae bacterium MTCC 8252.</title>
        <authorList>
            <person name="Verma A."/>
            <person name="Khatri I."/>
            <person name="Mual P."/>
            <person name="Subramanian S."/>
            <person name="Krishnamurthi S."/>
        </authorList>
    </citation>
    <scope>NUCLEOTIDE SEQUENCE [LARGE SCALE GENOMIC DNA]</scope>
    <source>
        <strain evidence="6">MTCC 8252</strain>
    </source>
</reference>
<dbReference type="EMBL" id="JWIR02000024">
    <property type="protein sequence ID" value="KKB41235.1"/>
    <property type="molecule type" value="Genomic_DNA"/>
</dbReference>
<dbReference type="InterPro" id="IPR015854">
    <property type="entry name" value="ABC_transpr_LolD-like"/>
</dbReference>
<dbReference type="PROSITE" id="PS50893">
    <property type="entry name" value="ABC_TRANSPORTER_2"/>
    <property type="match status" value="1"/>
</dbReference>
<evidence type="ECO:0000256" key="3">
    <source>
        <dbReference type="ARBA" id="ARBA00022741"/>
    </source>
</evidence>
<dbReference type="Proteomes" id="UP000031563">
    <property type="component" value="Unassembled WGS sequence"/>
</dbReference>
<keyword evidence="2" id="KW-0813">Transport</keyword>
<keyword evidence="7" id="KW-1185">Reference proteome</keyword>
<organism evidence="6 7">
    <name type="scientific">Bacillus thermotolerans</name>
    <name type="common">Quasibacillus thermotolerans</name>
    <dbReference type="NCBI Taxonomy" id="1221996"/>
    <lineage>
        <taxon>Bacteria</taxon>
        <taxon>Bacillati</taxon>
        <taxon>Bacillota</taxon>
        <taxon>Bacilli</taxon>
        <taxon>Bacillales</taxon>
        <taxon>Bacillaceae</taxon>
        <taxon>Bacillus</taxon>
    </lineage>
</organism>
<dbReference type="GO" id="GO:0005524">
    <property type="term" value="F:ATP binding"/>
    <property type="evidence" value="ECO:0007669"/>
    <property type="project" value="UniProtKB-KW"/>
</dbReference>
<name>A0A0F5I7H7_BACTR</name>
<gene>
    <name evidence="6" type="ORF">QY95_00942</name>
</gene>
<dbReference type="InterPro" id="IPR017911">
    <property type="entry name" value="MacB-like_ATP-bd"/>
</dbReference>
<dbReference type="InterPro" id="IPR017871">
    <property type="entry name" value="ABC_transporter-like_CS"/>
</dbReference>
<keyword evidence="4 6" id="KW-0067">ATP-binding</keyword>